<proteinExistence type="predicted"/>
<dbReference type="Proteomes" id="UP001183682">
    <property type="component" value="Unassembled WGS sequence"/>
</dbReference>
<accession>A0AAE4HVA4</accession>
<gene>
    <name evidence="1" type="ORF">P7E30_18715</name>
</gene>
<evidence type="ECO:0000313" key="1">
    <source>
        <dbReference type="EMBL" id="MDT2692193.1"/>
    </source>
</evidence>
<dbReference type="AlphaFoldDB" id="A0AAE4HVA4"/>
<dbReference type="EMBL" id="JARPZN010000040">
    <property type="protein sequence ID" value="MDT2692193.1"/>
    <property type="molecule type" value="Genomic_DNA"/>
</dbReference>
<name>A0AAE4HVA4_ENTGA</name>
<reference evidence="1" key="1">
    <citation type="submission" date="2023-03" db="EMBL/GenBank/DDBJ databases">
        <authorList>
            <person name="Shen W."/>
            <person name="Cai J."/>
        </authorList>
    </citation>
    <scope>NUCLEOTIDE SEQUENCE</scope>
    <source>
        <strain evidence="1">K69-2</strain>
    </source>
</reference>
<protein>
    <submittedName>
        <fullName evidence="1">Uncharacterized protein</fullName>
    </submittedName>
</protein>
<comment type="caution">
    <text evidence="1">The sequence shown here is derived from an EMBL/GenBank/DDBJ whole genome shotgun (WGS) entry which is preliminary data.</text>
</comment>
<sequence length="279" mass="33193">MPPKSLWKIPMENPYGKSLWKIPMENPYGKSLWKIPMENPYGKSLWKIPMENPYGKSLWKIEKMKRGKNLKEKSCSCEICRQKEYLEKMYPDKIIGMQYAYWEMMEGVNLLISAEELEFLEEKSTRISLTSEQSEKILTIAYGVFDSRCGWYDCLYELEMNKGTAYYYFDLKRMTLISVCFKDYFVLEQEGNQVKVAVLISSSESLPFPKNQSERSLTFTKLITSLGKHLDELIFSRLEYGIFRLDYGELIGTKQDWKKQIKREKLFSIYYRRFLFVDK</sequence>
<evidence type="ECO:0000313" key="2">
    <source>
        <dbReference type="Proteomes" id="UP001183682"/>
    </source>
</evidence>
<organism evidence="1 2">
    <name type="scientific">Enterococcus gallinarum</name>
    <dbReference type="NCBI Taxonomy" id="1353"/>
    <lineage>
        <taxon>Bacteria</taxon>
        <taxon>Bacillati</taxon>
        <taxon>Bacillota</taxon>
        <taxon>Bacilli</taxon>
        <taxon>Lactobacillales</taxon>
        <taxon>Enterococcaceae</taxon>
        <taxon>Enterococcus</taxon>
    </lineage>
</organism>